<keyword evidence="3" id="KW-1185">Reference proteome</keyword>
<dbReference type="Gene3D" id="1.10.510.10">
    <property type="entry name" value="Transferase(Phosphotransferase) domain 1"/>
    <property type="match status" value="1"/>
</dbReference>
<proteinExistence type="predicted"/>
<dbReference type="InterPro" id="IPR002575">
    <property type="entry name" value="Aminoglycoside_PTrfase"/>
</dbReference>
<name>A0ABR2HTW1_9PEZI</name>
<reference evidence="2 3" key="1">
    <citation type="journal article" date="2024" name="IMA Fungus">
        <title>Apiospora arundinis, a panoply of carbohydrate-active enzymes and secondary metabolites.</title>
        <authorList>
            <person name="Sorensen T."/>
            <person name="Petersen C."/>
            <person name="Muurmann A.T."/>
            <person name="Christiansen J.V."/>
            <person name="Brundto M.L."/>
            <person name="Overgaard C.K."/>
            <person name="Boysen A.T."/>
            <person name="Wollenberg R.D."/>
            <person name="Larsen T.O."/>
            <person name="Sorensen J.L."/>
            <person name="Nielsen K.L."/>
            <person name="Sondergaard T.E."/>
        </authorList>
    </citation>
    <scope>NUCLEOTIDE SEQUENCE [LARGE SCALE GENOMIC DNA]</scope>
    <source>
        <strain evidence="2 3">AAU 773</strain>
    </source>
</reference>
<dbReference type="PROSITE" id="PS50011">
    <property type="entry name" value="PROTEIN_KINASE_DOM"/>
    <property type="match status" value="1"/>
</dbReference>
<evidence type="ECO:0000313" key="3">
    <source>
        <dbReference type="Proteomes" id="UP001390339"/>
    </source>
</evidence>
<evidence type="ECO:0000313" key="2">
    <source>
        <dbReference type="EMBL" id="KAK8852072.1"/>
    </source>
</evidence>
<dbReference type="Proteomes" id="UP001390339">
    <property type="component" value="Unassembled WGS sequence"/>
</dbReference>
<dbReference type="EMBL" id="JAPCWZ010000009">
    <property type="protein sequence ID" value="KAK8852072.1"/>
    <property type="molecule type" value="Genomic_DNA"/>
</dbReference>
<organism evidence="2 3">
    <name type="scientific">Apiospora arundinis</name>
    <dbReference type="NCBI Taxonomy" id="335852"/>
    <lineage>
        <taxon>Eukaryota</taxon>
        <taxon>Fungi</taxon>
        <taxon>Dikarya</taxon>
        <taxon>Ascomycota</taxon>
        <taxon>Pezizomycotina</taxon>
        <taxon>Sordariomycetes</taxon>
        <taxon>Xylariomycetidae</taxon>
        <taxon>Amphisphaeriales</taxon>
        <taxon>Apiosporaceae</taxon>
        <taxon>Apiospora</taxon>
    </lineage>
</organism>
<dbReference type="SUPFAM" id="SSF56112">
    <property type="entry name" value="Protein kinase-like (PK-like)"/>
    <property type="match status" value="1"/>
</dbReference>
<comment type="caution">
    <text evidence="2">The sequence shown here is derived from an EMBL/GenBank/DDBJ whole genome shotgun (WGS) entry which is preliminary data.</text>
</comment>
<sequence>MATENNTKILAVKWVSELDGYIVRAKINGLIRYLSVTSQAAARFPRGWDKTGKSDDFLVLPEEIPADLKCIHLRRAGSSNIPEPMCVPDFPVQIPLVNVELKDVEHPAGLTKFDYDDLTQDEKISSARFEHRICEDRLRVVRPRSSQKNEPRLLMKLVEFPDTWPNQFASGLRPVDTPPSLAHIALVSPESKNNSKVGSKARYGKRGTLFTAEQYMAHEIEMHRQVDAALREATGAQPIAPQFHGLVTEKGRGVVGFLSEFLEGASSYFDLFRQATAQQVTDWQVPETEREKCRAALRALHQAGFIHGDVHAGNFIRCPDGSVRIIDFEDAERMDPQSEEGVFSAQIEMNLLEGWLREKSSKYSLAVRPSDA</sequence>
<dbReference type="InterPro" id="IPR000719">
    <property type="entry name" value="Prot_kinase_dom"/>
</dbReference>
<dbReference type="Pfam" id="PF01636">
    <property type="entry name" value="APH"/>
    <property type="match status" value="1"/>
</dbReference>
<protein>
    <submittedName>
        <fullName evidence="2">Alpha-galactosidase A</fullName>
    </submittedName>
</protein>
<evidence type="ECO:0000259" key="1">
    <source>
        <dbReference type="PROSITE" id="PS50011"/>
    </source>
</evidence>
<feature type="domain" description="Protein kinase" evidence="1">
    <location>
        <begin position="118"/>
        <end position="372"/>
    </location>
</feature>
<accession>A0ABR2HTW1</accession>
<gene>
    <name evidence="2" type="ORF">PGQ11_014551</name>
</gene>
<dbReference type="InterPro" id="IPR011009">
    <property type="entry name" value="Kinase-like_dom_sf"/>
</dbReference>